<dbReference type="InterPro" id="IPR020103">
    <property type="entry name" value="PsdUridine_synth_cat_dom_sf"/>
</dbReference>
<dbReference type="Proteomes" id="UP001515480">
    <property type="component" value="Unassembled WGS sequence"/>
</dbReference>
<dbReference type="NCBIfam" id="TIGR00094">
    <property type="entry name" value="tRNA_TruD_broad"/>
    <property type="match status" value="1"/>
</dbReference>
<name>A0AB34K3J0_PRYPA</name>
<dbReference type="AlphaFoldDB" id="A0AB34K3J0"/>
<dbReference type="InterPro" id="IPR001656">
    <property type="entry name" value="PsdUridine_synth_TruD"/>
</dbReference>
<dbReference type="PIRSF" id="PIRSF037016">
    <property type="entry name" value="Pseudouridin_synth_euk_prd"/>
    <property type="match status" value="1"/>
</dbReference>
<keyword evidence="2" id="KW-0413">Isomerase</keyword>
<dbReference type="Gene3D" id="3.30.2350.20">
    <property type="entry name" value="TruD, catalytic domain"/>
    <property type="match status" value="2"/>
</dbReference>
<dbReference type="PANTHER" id="PTHR13326:SF21">
    <property type="entry name" value="PSEUDOURIDYLATE SYNTHASE PUS7L"/>
    <property type="match status" value="1"/>
</dbReference>
<dbReference type="InterPro" id="IPR011760">
    <property type="entry name" value="PsdUridine_synth_TruD_insert"/>
</dbReference>
<dbReference type="GO" id="GO:0001522">
    <property type="term" value="P:pseudouridine synthesis"/>
    <property type="evidence" value="ECO:0007669"/>
    <property type="project" value="InterPro"/>
</dbReference>
<dbReference type="EMBL" id="JBGBPQ010000002">
    <property type="protein sequence ID" value="KAL1527772.1"/>
    <property type="molecule type" value="Genomic_DNA"/>
</dbReference>
<dbReference type="GO" id="GO:0003723">
    <property type="term" value="F:RNA binding"/>
    <property type="evidence" value="ECO:0007669"/>
    <property type="project" value="InterPro"/>
</dbReference>
<protein>
    <recommendedName>
        <fullName evidence="4">TRUD domain-containing protein</fullName>
    </recommendedName>
</protein>
<dbReference type="Pfam" id="PF01142">
    <property type="entry name" value="TruD"/>
    <property type="match status" value="1"/>
</dbReference>
<evidence type="ECO:0000313" key="5">
    <source>
        <dbReference type="EMBL" id="KAL1527772.1"/>
    </source>
</evidence>
<dbReference type="GO" id="GO:0009982">
    <property type="term" value="F:pseudouridine synthase activity"/>
    <property type="evidence" value="ECO:0007669"/>
    <property type="project" value="InterPro"/>
</dbReference>
<comment type="caution">
    <text evidence="5">The sequence shown here is derived from an EMBL/GenBank/DDBJ whole genome shotgun (WGS) entry which is preliminary data.</text>
</comment>
<evidence type="ECO:0000313" key="6">
    <source>
        <dbReference type="Proteomes" id="UP001515480"/>
    </source>
</evidence>
<evidence type="ECO:0000256" key="1">
    <source>
        <dbReference type="ARBA" id="ARBA00007953"/>
    </source>
</evidence>
<keyword evidence="6" id="KW-1185">Reference proteome</keyword>
<evidence type="ECO:0000259" key="4">
    <source>
        <dbReference type="PROSITE" id="PS50984"/>
    </source>
</evidence>
<dbReference type="PROSITE" id="PS50984">
    <property type="entry name" value="TRUD"/>
    <property type="match status" value="1"/>
</dbReference>
<accession>A0AB34K3J0</accession>
<comment type="similarity">
    <text evidence="1">Belongs to the pseudouridine synthase TruD family.</text>
</comment>
<dbReference type="CDD" id="cd02576">
    <property type="entry name" value="PseudoU_synth_ScPUS7"/>
    <property type="match status" value="1"/>
</dbReference>
<evidence type="ECO:0000256" key="3">
    <source>
        <dbReference type="SAM" id="MobiDB-lite"/>
    </source>
</evidence>
<dbReference type="PANTHER" id="PTHR13326">
    <property type="entry name" value="TRNA PSEUDOURIDINE SYNTHASE D"/>
    <property type="match status" value="1"/>
</dbReference>
<proteinExistence type="inferred from homology"/>
<dbReference type="GO" id="GO:0005634">
    <property type="term" value="C:nucleus"/>
    <property type="evidence" value="ECO:0007669"/>
    <property type="project" value="TreeGrafter"/>
</dbReference>
<reference evidence="5 6" key="1">
    <citation type="journal article" date="2024" name="Science">
        <title>Giant polyketide synthase enzymes in the biosynthesis of giant marine polyether toxins.</title>
        <authorList>
            <person name="Fallon T.R."/>
            <person name="Shende V.V."/>
            <person name="Wierzbicki I.H."/>
            <person name="Pendleton A.L."/>
            <person name="Watervoot N.F."/>
            <person name="Auber R.P."/>
            <person name="Gonzalez D.J."/>
            <person name="Wisecaver J.H."/>
            <person name="Moore B.S."/>
        </authorList>
    </citation>
    <scope>NUCLEOTIDE SEQUENCE [LARGE SCALE GENOMIC DNA]</scope>
    <source>
        <strain evidence="5 6">12B1</strain>
    </source>
</reference>
<dbReference type="SUPFAM" id="SSF55120">
    <property type="entry name" value="Pseudouridine synthase"/>
    <property type="match status" value="1"/>
</dbReference>
<feature type="domain" description="TRUD" evidence="4">
    <location>
        <begin position="182"/>
        <end position="456"/>
    </location>
</feature>
<evidence type="ECO:0000256" key="2">
    <source>
        <dbReference type="ARBA" id="ARBA00023235"/>
    </source>
</evidence>
<dbReference type="InterPro" id="IPR042214">
    <property type="entry name" value="TruD_catalytic"/>
</dbReference>
<organism evidence="5 6">
    <name type="scientific">Prymnesium parvum</name>
    <name type="common">Toxic golden alga</name>
    <dbReference type="NCBI Taxonomy" id="97485"/>
    <lineage>
        <taxon>Eukaryota</taxon>
        <taxon>Haptista</taxon>
        <taxon>Haptophyta</taxon>
        <taxon>Prymnesiophyceae</taxon>
        <taxon>Prymnesiales</taxon>
        <taxon>Prymnesiaceae</taxon>
        <taxon>Prymnesium</taxon>
    </lineage>
</organism>
<feature type="region of interest" description="Disordered" evidence="3">
    <location>
        <begin position="279"/>
        <end position="305"/>
    </location>
</feature>
<gene>
    <name evidence="5" type="ORF">AB1Y20_009157</name>
</gene>
<sequence>MGGAEEDVGIFEYVSPTTGGIGGELKVLPSDFCVNELDSRGREVRHHPSPLARRRGSPDGAPLDTPTLLRFVLTKERMDTLGAVGELAALLGLPSRAFGVAGLKDYYAITSQRMSVHGAAAAALAAVRHPLLRVSRVRPARRPIRLGQLGGNRFRIRIRRAAGGGGGRRQIDESLGALASRGFVNYYGLQRFGDCAARNDAVGRCLLLADYAGAVDALLHSHGNEASAAEREARDVWRHTADARVAGRLMPRNRPLERELLKGLARQAHAALPGVAAGRTPALRPPRSCAQPAGHVSADGSTATTPSYEERCRSAVLGLPLSVRRLLAHSYFSKVWNIVASERLRRHGLAPAQEGELVLPPGADNECGSPFSRRSAVHVVTAHEASVGAYDCSAVVLPLPGADVIFPSCEVGRLFCQMLGHDGVEPAEPCIERSASRCDDENWLVLQGDYRRLIIRPSNLSWEVVPSTEIGHEQSDDLSGSHRVFPTPERDVAPEQSLLDVLVRFDLPPGAYATMGLREVMKLRPPPSHLGHIRFEE</sequence>